<dbReference type="Gene3D" id="3.40.1360.10">
    <property type="match status" value="1"/>
</dbReference>
<feature type="domain" description="Zinc finger CHC2-type" evidence="11">
    <location>
        <begin position="36"/>
        <end position="90"/>
    </location>
</feature>
<keyword evidence="1" id="KW-0240">DNA-directed RNA polymerase</keyword>
<dbReference type="PANTHER" id="PTHR30313">
    <property type="entry name" value="DNA PRIMASE"/>
    <property type="match status" value="1"/>
</dbReference>
<evidence type="ECO:0000256" key="2">
    <source>
        <dbReference type="ARBA" id="ARBA00022515"/>
    </source>
</evidence>
<dbReference type="InterPro" id="IPR002694">
    <property type="entry name" value="Znf_CHC2"/>
</dbReference>
<dbReference type="InterPro" id="IPR034151">
    <property type="entry name" value="TOPRIM_DnaG_bac"/>
</dbReference>
<evidence type="ECO:0008006" key="15">
    <source>
        <dbReference type="Google" id="ProtNLM"/>
    </source>
</evidence>
<keyword evidence="14" id="KW-1185">Reference proteome</keyword>
<dbReference type="Gene3D" id="3.90.980.10">
    <property type="entry name" value="DNA primase, catalytic core, N-terminal domain"/>
    <property type="match status" value="1"/>
</dbReference>
<keyword evidence="9" id="KW-0804">Transcription</keyword>
<dbReference type="GO" id="GO:0003899">
    <property type="term" value="F:DNA-directed RNA polymerase activity"/>
    <property type="evidence" value="ECO:0007669"/>
    <property type="project" value="InterPro"/>
</dbReference>
<comment type="caution">
    <text evidence="13">The sequence shown here is derived from an EMBL/GenBank/DDBJ whole genome shotgun (WGS) entry which is preliminary data.</text>
</comment>
<dbReference type="Proteomes" id="UP001156870">
    <property type="component" value="Unassembled WGS sequence"/>
</dbReference>
<dbReference type="InterPro" id="IPR036977">
    <property type="entry name" value="DNA_primase_Znf_CHC2"/>
</dbReference>
<reference evidence="13 14" key="1">
    <citation type="journal article" date="2014" name="Int. J. Syst. Evol. Microbiol.">
        <title>Complete genome sequence of Corynebacterium casei LMG S-19264T (=DSM 44701T), isolated from a smear-ripened cheese.</title>
        <authorList>
            <consortium name="US DOE Joint Genome Institute (JGI-PGF)"/>
            <person name="Walter F."/>
            <person name="Albersmeier A."/>
            <person name="Kalinowski J."/>
            <person name="Ruckert C."/>
        </authorList>
    </citation>
    <scope>NUCLEOTIDE SEQUENCE [LARGE SCALE GENOMIC DNA]</scope>
    <source>
        <strain evidence="13 14">NBRC 110095</strain>
    </source>
</reference>
<organism evidence="13 14">
    <name type="scientific">Marinibactrum halimedae</name>
    <dbReference type="NCBI Taxonomy" id="1444977"/>
    <lineage>
        <taxon>Bacteria</taxon>
        <taxon>Pseudomonadati</taxon>
        <taxon>Pseudomonadota</taxon>
        <taxon>Gammaproteobacteria</taxon>
        <taxon>Cellvibrionales</taxon>
        <taxon>Cellvibrionaceae</taxon>
        <taxon>Marinibactrum</taxon>
    </lineage>
</organism>
<dbReference type="CDD" id="cd03364">
    <property type="entry name" value="TOPRIM_DnaG_primases"/>
    <property type="match status" value="1"/>
</dbReference>
<dbReference type="GO" id="GO:1990077">
    <property type="term" value="C:primosome complex"/>
    <property type="evidence" value="ECO:0007669"/>
    <property type="project" value="UniProtKB-KW"/>
</dbReference>
<evidence type="ECO:0000256" key="8">
    <source>
        <dbReference type="ARBA" id="ARBA00022833"/>
    </source>
</evidence>
<dbReference type="InterPro" id="IPR037068">
    <property type="entry name" value="DNA_primase_core_N_sf"/>
</dbReference>
<dbReference type="GO" id="GO:0003677">
    <property type="term" value="F:DNA binding"/>
    <property type="evidence" value="ECO:0007669"/>
    <property type="project" value="InterPro"/>
</dbReference>
<evidence type="ECO:0000313" key="14">
    <source>
        <dbReference type="Proteomes" id="UP001156870"/>
    </source>
</evidence>
<keyword evidence="2" id="KW-0639">Primosome</keyword>
<dbReference type="SUPFAM" id="SSF56731">
    <property type="entry name" value="DNA primase core"/>
    <property type="match status" value="1"/>
</dbReference>
<keyword evidence="4" id="KW-0548">Nucleotidyltransferase</keyword>
<dbReference type="Gene3D" id="3.90.580.10">
    <property type="entry name" value="Zinc finger, CHC2-type domain"/>
    <property type="match status" value="1"/>
</dbReference>
<dbReference type="GO" id="GO:0008270">
    <property type="term" value="F:zinc ion binding"/>
    <property type="evidence" value="ECO:0007669"/>
    <property type="project" value="UniProtKB-KW"/>
</dbReference>
<dbReference type="Pfam" id="PF13155">
    <property type="entry name" value="Toprim_2"/>
    <property type="match status" value="1"/>
</dbReference>
<keyword evidence="6" id="KW-0479">Metal-binding</keyword>
<dbReference type="RefSeq" id="WP_232595820.1">
    <property type="nucleotide sequence ID" value="NZ_BSPD01000125.1"/>
</dbReference>
<evidence type="ECO:0000256" key="10">
    <source>
        <dbReference type="SAM" id="MobiDB-lite"/>
    </source>
</evidence>
<dbReference type="InterPro" id="IPR006171">
    <property type="entry name" value="TOPRIM_dom"/>
</dbReference>
<evidence type="ECO:0000256" key="6">
    <source>
        <dbReference type="ARBA" id="ARBA00022723"/>
    </source>
</evidence>
<dbReference type="AlphaFoldDB" id="A0AA37T9P5"/>
<evidence type="ECO:0000256" key="9">
    <source>
        <dbReference type="ARBA" id="ARBA00023163"/>
    </source>
</evidence>
<dbReference type="Pfam" id="PF01807">
    <property type="entry name" value="Zn_ribbon_DnaG"/>
    <property type="match status" value="1"/>
</dbReference>
<feature type="domain" description="Toprim" evidence="12">
    <location>
        <begin position="260"/>
        <end position="333"/>
    </location>
</feature>
<feature type="compositionally biased region" description="Low complexity" evidence="10">
    <location>
        <begin position="952"/>
        <end position="964"/>
    </location>
</feature>
<keyword evidence="5" id="KW-0235">DNA replication</keyword>
<dbReference type="InterPro" id="IPR050219">
    <property type="entry name" value="DnaG_primase"/>
</dbReference>
<keyword evidence="7" id="KW-0863">Zinc-finger</keyword>
<accession>A0AA37T9P5</accession>
<evidence type="ECO:0000256" key="3">
    <source>
        <dbReference type="ARBA" id="ARBA00022679"/>
    </source>
</evidence>
<dbReference type="SMART" id="SM00400">
    <property type="entry name" value="ZnF_CHCC"/>
    <property type="match status" value="1"/>
</dbReference>
<evidence type="ECO:0000259" key="12">
    <source>
        <dbReference type="SMART" id="SM00493"/>
    </source>
</evidence>
<proteinExistence type="predicted"/>
<evidence type="ECO:0000256" key="1">
    <source>
        <dbReference type="ARBA" id="ARBA00022478"/>
    </source>
</evidence>
<feature type="region of interest" description="Disordered" evidence="10">
    <location>
        <begin position="952"/>
        <end position="974"/>
    </location>
</feature>
<protein>
    <recommendedName>
        <fullName evidence="15">Toprim domain-containing protein</fullName>
    </recommendedName>
</protein>
<name>A0AA37T9P5_9GAMM</name>
<dbReference type="GO" id="GO:0000428">
    <property type="term" value="C:DNA-directed RNA polymerase complex"/>
    <property type="evidence" value="ECO:0007669"/>
    <property type="project" value="UniProtKB-KW"/>
</dbReference>
<dbReference type="SMART" id="SM00493">
    <property type="entry name" value="TOPRIM"/>
    <property type="match status" value="1"/>
</dbReference>
<dbReference type="GO" id="GO:0005737">
    <property type="term" value="C:cytoplasm"/>
    <property type="evidence" value="ECO:0007669"/>
    <property type="project" value="TreeGrafter"/>
</dbReference>
<keyword evidence="8" id="KW-0862">Zinc</keyword>
<dbReference type="SUPFAM" id="SSF57783">
    <property type="entry name" value="Zinc beta-ribbon"/>
    <property type="match status" value="1"/>
</dbReference>
<sequence length="1016" mass="113587">MARIAEEVINKIKSDISLVRLAESQGFKLVKQGKDYAVCCPFHEEKTPSCIISSESNLFNCFGCGAGGSVIDWVMKTQGVSFRLAVELLQNDIGAISTTPTTPIKKTTVQKLSSSLAADLQAADTAEALHQVVNYYHETLLNAPDALAYLEKRGLNHPELITEFKLGFANRTLAYHLPHSNREAGAKARNLLKHVGILRESGHEHFNGSIVVPVFDEHDNITEMYGRKLLDNLRKGTPKHTYLPGPHDGVFNEKALKNQSEVILCESLIDAMTFWVHGFKNVTASYGTQGFTASHLAAFKRYGIKRVLIAYDRDEPGNTAADKHAAMMQAEGIDCFRVLFPKGMDANFYALQVTPARKSLELVIRKAEWLGNGKQPEITTEVTEDSDAPLATLFSETEEPEEEPENETEVDNVAEEKNEAIELPPLAASPLPHTPDDGIRCEISEHQILLDIGGRGYRVRGLNTNADNSHLKINLMAFNDNGFHNDTLELYNAKQRQVFINQAHLELGVKDEVIKKDLGKVLLKLEALQDQQALENSEPESKLPEITTEEKSAALQLLNDKNLLARIANDFNRIGLIGEDSNKLVGYLACVSRKLHRPLGVVIQSSSAAGKSSLMESILTLMPPEERIQYSAMTGQSLYYLGETSLKHKILAIAEEEGASNASYALKLLQSEGEVTIASTGKDETTGDLVTKEYRVEGPAQLFMTTTAIDIDEELLNRCLVLSVDESQTQTKEIHQRQRFADTLDGLFMQSESDELIEQHRNAQRLLKSYAIVNPYAEQLTFLSDKTRTRRDHMKYLTLIKTITLLHQYQREIKTETRGDHTVEYLEVTLDDIDMANQLAHQVLGRTLDELPPQTRKLLTLIQSWVQQECKSQQLAQSDFRFSRRHVRELCGWSEKQVRTHMQRLMEMEYVITHRGGRGQTFEYELLYNGEGDQQDKFMLGLVGTESIKNKTTTATSSTNKETSCPQRGPIVGGSSEVEINAQPLNGKAYRETSLVNDKNTNLAVKNNPVVPSFTS</sequence>
<dbReference type="GO" id="GO:0006269">
    <property type="term" value="P:DNA replication, synthesis of primer"/>
    <property type="evidence" value="ECO:0007669"/>
    <property type="project" value="UniProtKB-KW"/>
</dbReference>
<dbReference type="EMBL" id="BSPD01000125">
    <property type="protein sequence ID" value="GLS28291.1"/>
    <property type="molecule type" value="Genomic_DNA"/>
</dbReference>
<dbReference type="PANTHER" id="PTHR30313:SF2">
    <property type="entry name" value="DNA PRIMASE"/>
    <property type="match status" value="1"/>
</dbReference>
<evidence type="ECO:0000256" key="7">
    <source>
        <dbReference type="ARBA" id="ARBA00022771"/>
    </source>
</evidence>
<evidence type="ECO:0000313" key="13">
    <source>
        <dbReference type="EMBL" id="GLS28291.1"/>
    </source>
</evidence>
<keyword evidence="3" id="KW-0808">Transferase</keyword>
<evidence type="ECO:0000256" key="5">
    <source>
        <dbReference type="ARBA" id="ARBA00022705"/>
    </source>
</evidence>
<evidence type="ECO:0000256" key="4">
    <source>
        <dbReference type="ARBA" id="ARBA00022695"/>
    </source>
</evidence>
<evidence type="ECO:0000259" key="11">
    <source>
        <dbReference type="SMART" id="SM00400"/>
    </source>
</evidence>
<gene>
    <name evidence="13" type="ORF">GCM10007877_40110</name>
</gene>